<feature type="compositionally biased region" description="Basic and acidic residues" evidence="25">
    <location>
        <begin position="1"/>
        <end position="11"/>
    </location>
</feature>
<dbReference type="InterPro" id="IPR052187">
    <property type="entry name" value="MFSD1"/>
</dbReference>
<keyword evidence="3" id="KW-0813">Transport</keyword>
<comment type="catalytic activity">
    <reaction evidence="14">
        <text>L-aspartyl-L-lysine(out) = L-aspartyl-L-lysine(in)</text>
        <dbReference type="Rhea" id="RHEA:79411"/>
        <dbReference type="ChEBI" id="CHEBI:229953"/>
    </reaction>
</comment>
<comment type="catalytic activity">
    <reaction evidence="16">
        <text>L-lysyl-L-lysine(out) = L-lysyl-L-lysine(in)</text>
        <dbReference type="Rhea" id="RHEA:79403"/>
        <dbReference type="ChEBI" id="CHEBI:229956"/>
    </reaction>
</comment>
<dbReference type="InterPro" id="IPR011701">
    <property type="entry name" value="MFS"/>
</dbReference>
<dbReference type="STRING" id="1314771.A0A197JVK7"/>
<dbReference type="OrthoDB" id="424834at2759"/>
<accession>A0A197JVK7</accession>
<sequence length="620" mass="67741">MTGELDKDGRPHGQAPSSSSSSSPYSSSLSSPSTPTLNDKHASPDQEVVTIAYHTSRDRVSFGLDTDAEGFSSDEPQPKESRIRWAMLGAACLVLFGNYYAFDNPAALNQPLQEYMGMSDDTYAYFLNILYTSYSLPNIVLPWLGGYASDVFGHRRLLILLSSIVAFGHFVVCLGVERRNVPAMVLGRVLFGAGESLAVAQSAITVKYFQGKELAMALGVNLCIARLGSVLNDILTPYIWSRSNVPAAFWGGFVSCIISFMTACLLAWLDRRYESGVVSGFSRVPTHPTDGRFSLEALDAGAVSTNVRRYDPPMAAANKSRRATTSAEVIGMKPLESRRPLGVDGLEEGGITSSDDSEDSARESMDRRNSQDPMVRDRAPSRTTIRTRDRIDGNGNGLSSSARANCLRILKPVFDYTQSSWVFFLMTLLMVGVQVPFNSIHAGFLQMRWYHNDPQKSAQIMTVPDLLSAILVLPVGYFVDHYGQKSWLFMLCGLIIGSSHFVLGIIPIPSPVPALVALGIATAIGAIFTSAIPALVKPYQIATAYGISSSAMNLAFTVFPLIVARLMTVDSSVYTYVELFFSCCGFLGFLLAIRLRCLDVHGVLDRKEIARKPRRGRVES</sequence>
<evidence type="ECO:0000313" key="28">
    <source>
        <dbReference type="Proteomes" id="UP000078512"/>
    </source>
</evidence>
<dbReference type="Gene3D" id="1.20.1250.20">
    <property type="entry name" value="MFS general substrate transporter like domains"/>
    <property type="match status" value="2"/>
</dbReference>
<evidence type="ECO:0000256" key="23">
    <source>
        <dbReference type="ARBA" id="ARBA00045709"/>
    </source>
</evidence>
<feature type="transmembrane region" description="Helical" evidence="26">
    <location>
        <begin position="514"/>
        <end position="536"/>
    </location>
</feature>
<feature type="transmembrane region" description="Helical" evidence="26">
    <location>
        <begin position="247"/>
        <end position="269"/>
    </location>
</feature>
<evidence type="ECO:0000256" key="11">
    <source>
        <dbReference type="ARBA" id="ARBA00044884"/>
    </source>
</evidence>
<comment type="subunit">
    <text evidence="24">Homodimer. Interacts with lysosomal protein GLMP (via lumenal domain); the interaction starts while both proteins are still in the endoplasmic reticulum and is required for stabilization of MFSD1 in lysosomes but has no direct effect on its targeting to lysosomes or transporter activity.</text>
</comment>
<evidence type="ECO:0000256" key="15">
    <source>
        <dbReference type="ARBA" id="ARBA00044899"/>
    </source>
</evidence>
<evidence type="ECO:0000256" key="22">
    <source>
        <dbReference type="ARBA" id="ARBA00045018"/>
    </source>
</evidence>
<keyword evidence="28" id="KW-1185">Reference proteome</keyword>
<comment type="catalytic activity">
    <reaction evidence="20">
        <text>L-lysyl-glycine(out) = L-lysyl-glycine(in)</text>
        <dbReference type="Rhea" id="RHEA:79407"/>
        <dbReference type="ChEBI" id="CHEBI:191202"/>
    </reaction>
</comment>
<evidence type="ECO:0000256" key="2">
    <source>
        <dbReference type="ARBA" id="ARBA00008335"/>
    </source>
</evidence>
<feature type="region of interest" description="Disordered" evidence="25">
    <location>
        <begin position="339"/>
        <end position="394"/>
    </location>
</feature>
<feature type="compositionally biased region" description="Low complexity" evidence="25">
    <location>
        <begin position="16"/>
        <end position="33"/>
    </location>
</feature>
<feature type="transmembrane region" description="Helical" evidence="26">
    <location>
        <begin position="122"/>
        <end position="145"/>
    </location>
</feature>
<reference evidence="27 28" key="1">
    <citation type="submission" date="2016-05" db="EMBL/GenBank/DDBJ databases">
        <title>Genome sequencing reveals origins of a unique bacterial endosymbiosis in the earliest lineages of terrestrial Fungi.</title>
        <authorList>
            <consortium name="DOE Joint Genome Institute"/>
            <person name="Uehling J."/>
            <person name="Gryganskyi A."/>
            <person name="Hameed K."/>
            <person name="Tschaplinski T."/>
            <person name="Misztal P."/>
            <person name="Wu S."/>
            <person name="Desiro A."/>
            <person name="Vande Pol N."/>
            <person name="Du Z.-Y."/>
            <person name="Zienkiewicz A."/>
            <person name="Zienkiewicz K."/>
            <person name="Morin E."/>
            <person name="Tisserant E."/>
            <person name="Splivallo R."/>
            <person name="Hainaut M."/>
            <person name="Henrissat B."/>
            <person name="Ohm R."/>
            <person name="Kuo A."/>
            <person name="Yan J."/>
            <person name="Lipzen A."/>
            <person name="Nolan M."/>
            <person name="Labutti K."/>
            <person name="Barry K."/>
            <person name="Goldstein A."/>
            <person name="Labbe J."/>
            <person name="Schadt C."/>
            <person name="Tuskan G."/>
            <person name="Grigoriev I."/>
            <person name="Martin F."/>
            <person name="Vilgalys R."/>
            <person name="Bonito G."/>
        </authorList>
    </citation>
    <scope>NUCLEOTIDE SEQUENCE [LARGE SCALE GENOMIC DNA]</scope>
    <source>
        <strain evidence="27 28">AG-77</strain>
    </source>
</reference>
<organism evidence="27 28">
    <name type="scientific">Linnemannia elongata AG-77</name>
    <dbReference type="NCBI Taxonomy" id="1314771"/>
    <lineage>
        <taxon>Eukaryota</taxon>
        <taxon>Fungi</taxon>
        <taxon>Fungi incertae sedis</taxon>
        <taxon>Mucoromycota</taxon>
        <taxon>Mortierellomycotina</taxon>
        <taxon>Mortierellomycetes</taxon>
        <taxon>Mortierellales</taxon>
        <taxon>Mortierellaceae</taxon>
        <taxon>Linnemannia</taxon>
    </lineage>
</organism>
<evidence type="ECO:0000256" key="7">
    <source>
        <dbReference type="ARBA" id="ARBA00023228"/>
    </source>
</evidence>
<evidence type="ECO:0000256" key="20">
    <source>
        <dbReference type="ARBA" id="ARBA00044924"/>
    </source>
</evidence>
<evidence type="ECO:0000256" key="14">
    <source>
        <dbReference type="ARBA" id="ARBA00044898"/>
    </source>
</evidence>
<dbReference type="PANTHER" id="PTHR23512:SF3">
    <property type="entry name" value="MAJOR FACILITATOR SUPERFAMILY DOMAIN-CONTAINING PROTEIN 1"/>
    <property type="match status" value="1"/>
</dbReference>
<evidence type="ECO:0000256" key="10">
    <source>
        <dbReference type="ARBA" id="ARBA00044881"/>
    </source>
</evidence>
<comment type="subcellular location">
    <subcellularLocation>
        <location evidence="1">Lysosome membrane</location>
        <topology evidence="1">Multi-pass membrane protein</topology>
    </subcellularLocation>
</comment>
<dbReference type="PANTHER" id="PTHR23512">
    <property type="entry name" value="MAJOR FACILITATOR SUPERFAMILY DOMAIN-CONTAINING PROTEIN 1"/>
    <property type="match status" value="1"/>
</dbReference>
<feature type="transmembrane region" description="Helical" evidence="26">
    <location>
        <begin position="486"/>
        <end position="508"/>
    </location>
</feature>
<protein>
    <recommendedName>
        <fullName evidence="21">Lysosomal dipeptide transporter MFSD1</fullName>
    </recommendedName>
    <alternativeName>
        <fullName evidence="22">Major facilitator superfamily domain-containing protein 1</fullName>
    </alternativeName>
</protein>
<proteinExistence type="inferred from homology"/>
<evidence type="ECO:0000256" key="12">
    <source>
        <dbReference type="ARBA" id="ARBA00044891"/>
    </source>
</evidence>
<comment type="catalytic activity">
    <reaction evidence="17">
        <text>L-arginyl-glycine(out) = L-arginyl-glycine(in)</text>
        <dbReference type="Rhea" id="RHEA:79391"/>
        <dbReference type="ChEBI" id="CHEBI:229955"/>
    </reaction>
</comment>
<keyword evidence="7" id="KW-0458">Lysosome</keyword>
<evidence type="ECO:0000256" key="8">
    <source>
        <dbReference type="ARBA" id="ARBA00044876"/>
    </source>
</evidence>
<dbReference type="InterPro" id="IPR036259">
    <property type="entry name" value="MFS_trans_sf"/>
</dbReference>
<evidence type="ECO:0000256" key="17">
    <source>
        <dbReference type="ARBA" id="ARBA00044903"/>
    </source>
</evidence>
<dbReference type="EMBL" id="KV442048">
    <property type="protein sequence ID" value="OAQ28471.1"/>
    <property type="molecule type" value="Genomic_DNA"/>
</dbReference>
<evidence type="ECO:0000256" key="21">
    <source>
        <dbReference type="ARBA" id="ARBA00044985"/>
    </source>
</evidence>
<feature type="transmembrane region" description="Helical" evidence="26">
    <location>
        <begin position="85"/>
        <end position="102"/>
    </location>
</feature>
<keyword evidence="5 26" id="KW-1133">Transmembrane helix</keyword>
<comment type="catalytic activity">
    <reaction evidence="12">
        <text>L-lysyl-L-alpha-amino acid(out) = L-lysyl-L-alpha-amino acid(in)</text>
        <dbReference type="Rhea" id="RHEA:79387"/>
        <dbReference type="ChEBI" id="CHEBI:229965"/>
    </reaction>
</comment>
<evidence type="ECO:0000256" key="1">
    <source>
        <dbReference type="ARBA" id="ARBA00004155"/>
    </source>
</evidence>
<dbReference type="SUPFAM" id="SSF103473">
    <property type="entry name" value="MFS general substrate transporter"/>
    <property type="match status" value="1"/>
</dbReference>
<dbReference type="GO" id="GO:0022857">
    <property type="term" value="F:transmembrane transporter activity"/>
    <property type="evidence" value="ECO:0007669"/>
    <property type="project" value="InterPro"/>
</dbReference>
<evidence type="ECO:0000256" key="25">
    <source>
        <dbReference type="SAM" id="MobiDB-lite"/>
    </source>
</evidence>
<feature type="region of interest" description="Disordered" evidence="25">
    <location>
        <begin position="1"/>
        <end position="48"/>
    </location>
</feature>
<name>A0A197JVK7_9FUNG</name>
<evidence type="ECO:0000256" key="3">
    <source>
        <dbReference type="ARBA" id="ARBA00022448"/>
    </source>
</evidence>
<evidence type="ECO:0000256" key="24">
    <source>
        <dbReference type="ARBA" id="ARBA00046376"/>
    </source>
</evidence>
<comment type="catalytic activity">
    <reaction evidence="15">
        <text>L-arginyl-L-alpha-amino acid(out) = L-arginyl-L-alpha-amino acid(in)</text>
        <dbReference type="Rhea" id="RHEA:79371"/>
        <dbReference type="ChEBI" id="CHEBI:84315"/>
    </reaction>
</comment>
<dbReference type="AlphaFoldDB" id="A0A197JVK7"/>
<evidence type="ECO:0000256" key="5">
    <source>
        <dbReference type="ARBA" id="ARBA00022989"/>
    </source>
</evidence>
<comment type="similarity">
    <text evidence="2">Belongs to the major facilitator superfamily.</text>
</comment>
<evidence type="ECO:0000313" key="27">
    <source>
        <dbReference type="EMBL" id="OAQ28471.1"/>
    </source>
</evidence>
<comment type="catalytic activity">
    <reaction evidence="18">
        <text>L-histidyl-L-alpha-amino acid(out) = L-histidyl-L-alpha-amino acid(in)</text>
        <dbReference type="Rhea" id="RHEA:79379"/>
        <dbReference type="ChEBI" id="CHEBI:229964"/>
    </reaction>
</comment>
<evidence type="ECO:0000256" key="26">
    <source>
        <dbReference type="SAM" id="Phobius"/>
    </source>
</evidence>
<evidence type="ECO:0000256" key="9">
    <source>
        <dbReference type="ARBA" id="ARBA00044878"/>
    </source>
</evidence>
<comment type="catalytic activity">
    <reaction evidence="9">
        <text>L-histidyl-glycine(out) = L-histidyl-glycine(in)</text>
        <dbReference type="Rhea" id="RHEA:79395"/>
        <dbReference type="ChEBI" id="CHEBI:229957"/>
    </reaction>
</comment>
<feature type="transmembrane region" description="Helical" evidence="26">
    <location>
        <begin position="157"/>
        <end position="177"/>
    </location>
</feature>
<feature type="transmembrane region" description="Helical" evidence="26">
    <location>
        <begin position="460"/>
        <end position="479"/>
    </location>
</feature>
<evidence type="ECO:0000256" key="19">
    <source>
        <dbReference type="ARBA" id="ARBA00044919"/>
    </source>
</evidence>
<evidence type="ECO:0000256" key="4">
    <source>
        <dbReference type="ARBA" id="ARBA00022692"/>
    </source>
</evidence>
<comment type="function">
    <text evidence="23">Lysosomal dipeptide uniporter that selectively exports lysine, arginine or histidine-containing dipeptides with a net positive charge from the lysosome lumen into the cytosol. Could play a role in a specific type of protein O-glycosylation indirectly regulating macrophages migration and tissue invasion. Also essential for liver homeostasis.</text>
</comment>
<evidence type="ECO:0000256" key="13">
    <source>
        <dbReference type="ARBA" id="ARBA00044893"/>
    </source>
</evidence>
<comment type="catalytic activity">
    <reaction evidence="10">
        <text>L-alpha-aminoacyl-L-arginine(out) = L-alpha-aminoacyl-L-arginine(in)</text>
        <dbReference type="Rhea" id="RHEA:79367"/>
        <dbReference type="ChEBI" id="CHEBI:229968"/>
    </reaction>
</comment>
<feature type="transmembrane region" description="Helical" evidence="26">
    <location>
        <begin position="421"/>
        <end position="440"/>
    </location>
</feature>
<feature type="transmembrane region" description="Helical" evidence="26">
    <location>
        <begin position="543"/>
        <end position="567"/>
    </location>
</feature>
<comment type="catalytic activity">
    <reaction evidence="19">
        <text>L-alanyl-L-lysine(out) = L-alanyl-L-lysine(in)</text>
        <dbReference type="Rhea" id="RHEA:79415"/>
        <dbReference type="ChEBI" id="CHEBI:192470"/>
    </reaction>
</comment>
<comment type="catalytic activity">
    <reaction evidence="8">
        <text>L-lysyl-L-alanine(out) = L-lysyl-L-alanine(in)</text>
        <dbReference type="Rhea" id="RHEA:79399"/>
        <dbReference type="ChEBI" id="CHEBI:229954"/>
    </reaction>
</comment>
<gene>
    <name evidence="27" type="ORF">K457DRAFT_32905</name>
</gene>
<keyword evidence="6 26" id="KW-0472">Membrane</keyword>
<dbReference type="Proteomes" id="UP000078512">
    <property type="component" value="Unassembled WGS sequence"/>
</dbReference>
<comment type="catalytic activity">
    <reaction evidence="11">
        <text>L-alpha-aminoacyl-L-histidine(out) = L-alpha-aminoacyl-L-histidine(in)</text>
        <dbReference type="Rhea" id="RHEA:79375"/>
        <dbReference type="ChEBI" id="CHEBI:229967"/>
    </reaction>
</comment>
<dbReference type="Pfam" id="PF07690">
    <property type="entry name" value="MFS_1"/>
    <property type="match status" value="2"/>
</dbReference>
<evidence type="ECO:0000256" key="18">
    <source>
        <dbReference type="ARBA" id="ARBA00044912"/>
    </source>
</evidence>
<feature type="compositionally biased region" description="Basic and acidic residues" evidence="25">
    <location>
        <begin position="359"/>
        <end position="392"/>
    </location>
</feature>
<feature type="transmembrane region" description="Helical" evidence="26">
    <location>
        <begin position="573"/>
        <end position="593"/>
    </location>
</feature>
<comment type="catalytic activity">
    <reaction evidence="13">
        <text>L-alpha-aminoacyl-L-lysine(out) = L-alpha-aminoacyl-L-lysine(in)</text>
        <dbReference type="Rhea" id="RHEA:79383"/>
        <dbReference type="ChEBI" id="CHEBI:229966"/>
    </reaction>
</comment>
<evidence type="ECO:0000256" key="6">
    <source>
        <dbReference type="ARBA" id="ARBA00023136"/>
    </source>
</evidence>
<keyword evidence="4 26" id="KW-0812">Transmembrane</keyword>
<evidence type="ECO:0000256" key="16">
    <source>
        <dbReference type="ARBA" id="ARBA00044900"/>
    </source>
</evidence>